<evidence type="ECO:0000256" key="4">
    <source>
        <dbReference type="SAM" id="MobiDB-lite"/>
    </source>
</evidence>
<evidence type="ECO:0000256" key="1">
    <source>
        <dbReference type="ARBA" id="ARBA00022754"/>
    </source>
</evidence>
<feature type="compositionally biased region" description="Basic and acidic residues" evidence="4">
    <location>
        <begin position="1"/>
        <end position="32"/>
    </location>
</feature>
<feature type="compositionally biased region" description="Polar residues" evidence="4">
    <location>
        <begin position="455"/>
        <end position="467"/>
    </location>
</feature>
<feature type="compositionally biased region" description="Polar residues" evidence="4">
    <location>
        <begin position="491"/>
        <end position="501"/>
    </location>
</feature>
<feature type="compositionally biased region" description="Basic and acidic residues" evidence="4">
    <location>
        <begin position="619"/>
        <end position="690"/>
    </location>
</feature>
<reference evidence="6 7" key="1">
    <citation type="submission" date="2021-06" db="EMBL/GenBank/DDBJ databases">
        <authorList>
            <person name="Palmer J.M."/>
        </authorList>
    </citation>
    <scope>NUCLEOTIDE SEQUENCE [LARGE SCALE GENOMIC DNA]</scope>
    <source>
        <strain evidence="7">if_2019</strain>
        <tissue evidence="6">Muscle</tissue>
    </source>
</reference>
<evidence type="ECO:0000259" key="5">
    <source>
        <dbReference type="PROSITE" id="PS51842"/>
    </source>
</evidence>
<keyword evidence="2 3" id="KW-0175">Coiled coil</keyword>
<protein>
    <recommendedName>
        <fullName evidence="5">IF rod domain-containing protein</fullName>
    </recommendedName>
</protein>
<feature type="compositionally biased region" description="Basic and acidic residues" evidence="4">
    <location>
        <begin position="708"/>
        <end position="719"/>
    </location>
</feature>
<dbReference type="InterPro" id="IPR050405">
    <property type="entry name" value="Intermediate_filament"/>
</dbReference>
<feature type="compositionally biased region" description="Polar residues" evidence="4">
    <location>
        <begin position="693"/>
        <end position="707"/>
    </location>
</feature>
<feature type="compositionally biased region" description="Basic and acidic residues" evidence="4">
    <location>
        <begin position="425"/>
        <end position="454"/>
    </location>
</feature>
<feature type="domain" description="IF rod" evidence="5">
    <location>
        <begin position="47"/>
        <end position="358"/>
    </location>
</feature>
<comment type="caution">
    <text evidence="6">The sequence shown here is derived from an EMBL/GenBank/DDBJ whole genome shotgun (WGS) entry which is preliminary data.</text>
</comment>
<keyword evidence="1" id="KW-0403">Intermediate filament</keyword>
<evidence type="ECO:0000313" key="6">
    <source>
        <dbReference type="EMBL" id="MEQ2251166.1"/>
    </source>
</evidence>
<feature type="region of interest" description="Disordered" evidence="4">
    <location>
        <begin position="409"/>
        <end position="730"/>
    </location>
</feature>
<dbReference type="Pfam" id="PF00038">
    <property type="entry name" value="Filament"/>
    <property type="match status" value="1"/>
</dbReference>
<dbReference type="Gene3D" id="1.20.5.170">
    <property type="match status" value="1"/>
</dbReference>
<dbReference type="SMART" id="SM01391">
    <property type="entry name" value="Filament"/>
    <property type="match status" value="1"/>
</dbReference>
<proteinExistence type="predicted"/>
<evidence type="ECO:0000256" key="3">
    <source>
        <dbReference type="SAM" id="Coils"/>
    </source>
</evidence>
<dbReference type="Proteomes" id="UP001482620">
    <property type="component" value="Unassembled WGS sequence"/>
</dbReference>
<keyword evidence="7" id="KW-1185">Reference proteome</keyword>
<dbReference type="Gene3D" id="1.20.5.500">
    <property type="entry name" value="Single helix bin"/>
    <property type="match status" value="1"/>
</dbReference>
<name>A0ABV0V404_9TELE</name>
<organism evidence="6 7">
    <name type="scientific">Ilyodon furcidens</name>
    <name type="common">goldbreast splitfin</name>
    <dbReference type="NCBI Taxonomy" id="33524"/>
    <lineage>
        <taxon>Eukaryota</taxon>
        <taxon>Metazoa</taxon>
        <taxon>Chordata</taxon>
        <taxon>Craniata</taxon>
        <taxon>Vertebrata</taxon>
        <taxon>Euteleostomi</taxon>
        <taxon>Actinopterygii</taxon>
        <taxon>Neopterygii</taxon>
        <taxon>Teleostei</taxon>
        <taxon>Neoteleostei</taxon>
        <taxon>Acanthomorphata</taxon>
        <taxon>Ovalentaria</taxon>
        <taxon>Atherinomorphae</taxon>
        <taxon>Cyprinodontiformes</taxon>
        <taxon>Goodeidae</taxon>
        <taxon>Ilyodon</taxon>
    </lineage>
</organism>
<dbReference type="SUPFAM" id="SSF64593">
    <property type="entry name" value="Intermediate filament protein, coiled coil region"/>
    <property type="match status" value="2"/>
</dbReference>
<dbReference type="Gene3D" id="1.20.5.1160">
    <property type="entry name" value="Vasodilator-stimulated phosphoprotein"/>
    <property type="match status" value="1"/>
</dbReference>
<dbReference type="PANTHER" id="PTHR45652">
    <property type="entry name" value="GLIAL FIBRILLARY ACIDIC PROTEIN"/>
    <property type="match status" value="1"/>
</dbReference>
<dbReference type="EMBL" id="JAHRIQ010093222">
    <property type="protein sequence ID" value="MEQ2251166.1"/>
    <property type="molecule type" value="Genomic_DNA"/>
</dbReference>
<feature type="region of interest" description="Disordered" evidence="4">
    <location>
        <begin position="1"/>
        <end position="40"/>
    </location>
</feature>
<feature type="compositionally biased region" description="Basic and acidic residues" evidence="4">
    <location>
        <begin position="509"/>
        <end position="529"/>
    </location>
</feature>
<feature type="coiled-coil region" evidence="3">
    <location>
        <begin position="58"/>
        <end position="148"/>
    </location>
</feature>
<dbReference type="PANTHER" id="PTHR45652:SF10">
    <property type="entry name" value="NEUROFILAMENT MEDIUM POLYPEPTIDE ISOFORM X1"/>
    <property type="match status" value="1"/>
</dbReference>
<accession>A0ABV0V404</accession>
<evidence type="ECO:0000313" key="7">
    <source>
        <dbReference type="Proteomes" id="UP001482620"/>
    </source>
</evidence>
<sequence length="730" mass="83360">MDDRFGFPHRLAHDTYSQHKPRRSELETRKTSTDMSSTFPRSEKCNEKELMHGLNDRLAGFIEKVHQLEQHNQLLEREIEDIRGKVKPASCLEEEYGPELRRLRQLVQDITHQKNQIEIEHHNLEEDLSTLRRQHERETESRSEAESNLMVLKKDMSDAYQAKLLLDRKVESLVDEINFLKGNHEAEVSEMFDQIQNAQVKFKAHEFGHSDVTAALRDIRRQLEGHTVSDVKQAGESFRAQFARLTEAAEAKREALKASQQEIQEYKKRLQAKSIEMDCAKGTREALEKQLHDVEDRHKEELIHYQNTIKELENELINCKFDMSGYLREYHDLLNVKMALDVEILSYRKLLCGEEARLSAISDPHVPLPHIYHQSPIYTLPSFSRPGVTQRRAEPKYKFVEEIITETTREIEMTEFEETGSEQTDVGKDEQECGKSERGGSKEEGDHKDSRQDEGNQMSDSQQSQVASDERLEMEDDDAKIADDMEDDNKAQNSTEESQTAAVLLSGENMDREVDNNKAVENTKNKTAEIEIPNQPDISSKLNDLKVGESEENLIKSEEDKQGSTKEENSISVHNIKPADETLVPASEESDKTQQHSGVIQVQEETDELTGEAKTNVLIEKEESIEIPKETSAAKENEEKEVTYTEQKEMTKDDPAKVEEEDTKSTEDATHESSKHQDESPSPDSSEKAEGQQPKSGDKTQITSSALQKEKTAETKELQEAPADSSQIQS</sequence>
<dbReference type="PROSITE" id="PS51842">
    <property type="entry name" value="IF_ROD_2"/>
    <property type="match status" value="1"/>
</dbReference>
<dbReference type="InterPro" id="IPR039008">
    <property type="entry name" value="IF_rod_dom"/>
</dbReference>
<gene>
    <name evidence="6" type="ORF">ILYODFUR_008121</name>
</gene>
<evidence type="ECO:0000256" key="2">
    <source>
        <dbReference type="ARBA" id="ARBA00023054"/>
    </source>
</evidence>
<feature type="coiled-coil region" evidence="3">
    <location>
        <begin position="242"/>
        <end position="315"/>
    </location>
</feature>
<feature type="compositionally biased region" description="Basic and acidic residues" evidence="4">
    <location>
        <begin position="543"/>
        <end position="569"/>
    </location>
</feature>